<evidence type="ECO:0000313" key="3">
    <source>
        <dbReference type="Proteomes" id="UP000297703"/>
    </source>
</evidence>
<protein>
    <submittedName>
        <fullName evidence="2">AMP-dependent synthetase</fullName>
    </submittedName>
</protein>
<dbReference type="AlphaFoldDB" id="A0A4D9DEW7"/>
<sequence>MEGQEPERGEGEAGPRESLLLLGNVRLVSRSEQVGAVPTYTGDAALPQGEQLGLSMLAGPTGTTFQPGKPHSQPLPSPGPAPPPRGQLSGLGSLGGHYSGRFWGSINAY</sequence>
<gene>
    <name evidence="2" type="ORF">DR999_PMT22357</name>
</gene>
<evidence type="ECO:0000313" key="2">
    <source>
        <dbReference type="EMBL" id="TFJ95914.1"/>
    </source>
</evidence>
<dbReference type="EMBL" id="QXTE01000995">
    <property type="protein sequence ID" value="TFJ95914.1"/>
    <property type="molecule type" value="Genomic_DNA"/>
</dbReference>
<keyword evidence="3" id="KW-1185">Reference proteome</keyword>
<organism evidence="2 3">
    <name type="scientific">Platysternon megacephalum</name>
    <name type="common">big-headed turtle</name>
    <dbReference type="NCBI Taxonomy" id="55544"/>
    <lineage>
        <taxon>Eukaryota</taxon>
        <taxon>Metazoa</taxon>
        <taxon>Chordata</taxon>
        <taxon>Craniata</taxon>
        <taxon>Vertebrata</taxon>
        <taxon>Euteleostomi</taxon>
        <taxon>Archelosauria</taxon>
        <taxon>Testudinata</taxon>
        <taxon>Testudines</taxon>
        <taxon>Cryptodira</taxon>
        <taxon>Durocryptodira</taxon>
        <taxon>Testudinoidea</taxon>
        <taxon>Platysternidae</taxon>
        <taxon>Platysternon</taxon>
    </lineage>
</organism>
<reference evidence="2 3" key="1">
    <citation type="submission" date="2019-04" db="EMBL/GenBank/DDBJ databases">
        <title>Draft genome of the big-headed turtle Platysternon megacephalum.</title>
        <authorList>
            <person name="Gong S."/>
        </authorList>
    </citation>
    <scope>NUCLEOTIDE SEQUENCE [LARGE SCALE GENOMIC DNA]</scope>
    <source>
        <strain evidence="2">DO16091913</strain>
        <tissue evidence="2">Muscle</tissue>
    </source>
</reference>
<evidence type="ECO:0000256" key="1">
    <source>
        <dbReference type="SAM" id="MobiDB-lite"/>
    </source>
</evidence>
<proteinExistence type="predicted"/>
<accession>A0A4D9DEW7</accession>
<name>A0A4D9DEW7_9SAUR</name>
<reference evidence="2 3" key="2">
    <citation type="submission" date="2019-04" db="EMBL/GenBank/DDBJ databases">
        <title>The genome sequence of big-headed turtle.</title>
        <authorList>
            <person name="Gong S."/>
        </authorList>
    </citation>
    <scope>NUCLEOTIDE SEQUENCE [LARGE SCALE GENOMIC DNA]</scope>
    <source>
        <strain evidence="2">DO16091913</strain>
        <tissue evidence="2">Muscle</tissue>
    </source>
</reference>
<dbReference type="Proteomes" id="UP000297703">
    <property type="component" value="Unassembled WGS sequence"/>
</dbReference>
<comment type="caution">
    <text evidence="2">The sequence shown here is derived from an EMBL/GenBank/DDBJ whole genome shotgun (WGS) entry which is preliminary data.</text>
</comment>
<feature type="region of interest" description="Disordered" evidence="1">
    <location>
        <begin position="56"/>
        <end position="99"/>
    </location>
</feature>
<feature type="compositionally biased region" description="Pro residues" evidence="1">
    <location>
        <begin position="73"/>
        <end position="85"/>
    </location>
</feature>